<dbReference type="InterPro" id="IPR029058">
    <property type="entry name" value="AB_hydrolase_fold"/>
</dbReference>
<sequence length="28" mass="2937">MGVDPTYTNLIGHSLGAHIAGFTGSTYR</sequence>
<proteinExistence type="predicted"/>
<dbReference type="Proteomes" id="UP000604661">
    <property type="component" value="Unassembled WGS sequence"/>
</dbReference>
<name>A0ABR8F9V2_NOSLI</name>
<reference evidence="1 2" key="1">
    <citation type="journal article" date="2020" name="ISME J.">
        <title>Comparative genomics reveals insights into cyanobacterial evolution and habitat adaptation.</title>
        <authorList>
            <person name="Chen M.Y."/>
            <person name="Teng W.K."/>
            <person name="Zhao L."/>
            <person name="Hu C.X."/>
            <person name="Zhou Y.K."/>
            <person name="Han B.P."/>
            <person name="Song L.R."/>
            <person name="Shu W.S."/>
        </authorList>
    </citation>
    <scope>NUCLEOTIDE SEQUENCE [LARGE SCALE GENOMIC DNA]</scope>
    <source>
        <strain evidence="1 2">FACHB-391</strain>
    </source>
</reference>
<comment type="caution">
    <text evidence="1">The sequence shown here is derived from an EMBL/GenBank/DDBJ whole genome shotgun (WGS) entry which is preliminary data.</text>
</comment>
<dbReference type="EMBL" id="JACJTE010000132">
    <property type="protein sequence ID" value="MBD2566017.1"/>
    <property type="molecule type" value="Genomic_DNA"/>
</dbReference>
<protein>
    <recommendedName>
        <fullName evidence="3">Lipase domain-containing protein</fullName>
    </recommendedName>
</protein>
<keyword evidence="2" id="KW-1185">Reference proteome</keyword>
<dbReference type="SUPFAM" id="SSF53474">
    <property type="entry name" value="alpha/beta-Hydrolases"/>
    <property type="match status" value="1"/>
</dbReference>
<evidence type="ECO:0008006" key="3">
    <source>
        <dbReference type="Google" id="ProtNLM"/>
    </source>
</evidence>
<accession>A0ABR8F9V2</accession>
<dbReference type="Gene3D" id="3.40.50.1820">
    <property type="entry name" value="alpha/beta hydrolase"/>
    <property type="match status" value="1"/>
</dbReference>
<evidence type="ECO:0000313" key="1">
    <source>
        <dbReference type="EMBL" id="MBD2566017.1"/>
    </source>
</evidence>
<gene>
    <name evidence="1" type="ORF">H6G95_36830</name>
</gene>
<organism evidence="1 2">
    <name type="scientific">Nostoc linckia FACHB-391</name>
    <dbReference type="NCBI Taxonomy" id="2692906"/>
    <lineage>
        <taxon>Bacteria</taxon>
        <taxon>Bacillati</taxon>
        <taxon>Cyanobacteriota</taxon>
        <taxon>Cyanophyceae</taxon>
        <taxon>Nostocales</taxon>
        <taxon>Nostocaceae</taxon>
        <taxon>Nostoc</taxon>
    </lineage>
</organism>
<evidence type="ECO:0000313" key="2">
    <source>
        <dbReference type="Proteomes" id="UP000604661"/>
    </source>
</evidence>